<organism evidence="1 2">
    <name type="scientific">Dibothriocephalus latus</name>
    <name type="common">Fish tapeworm</name>
    <name type="synonym">Diphyllobothrium latum</name>
    <dbReference type="NCBI Taxonomy" id="60516"/>
    <lineage>
        <taxon>Eukaryota</taxon>
        <taxon>Metazoa</taxon>
        <taxon>Spiralia</taxon>
        <taxon>Lophotrochozoa</taxon>
        <taxon>Platyhelminthes</taxon>
        <taxon>Cestoda</taxon>
        <taxon>Eucestoda</taxon>
        <taxon>Diphyllobothriidea</taxon>
        <taxon>Diphyllobothriidae</taxon>
        <taxon>Dibothriocephalus</taxon>
    </lineage>
</organism>
<sequence length="89" mass="10483">MEKSPWMNVECLNAKNAKQAFFDKWKANPCQATANAWKAACDKLREELLKLRQFWIEQIHSVDYFQEYEDIPLTDADTVPSSDLRFRTP</sequence>
<evidence type="ECO:0000313" key="1">
    <source>
        <dbReference type="EMBL" id="VDN11733.1"/>
    </source>
</evidence>
<proteinExistence type="predicted"/>
<protein>
    <submittedName>
        <fullName evidence="1">Uncharacterized protein</fullName>
    </submittedName>
</protein>
<dbReference type="Proteomes" id="UP000281553">
    <property type="component" value="Unassembled WGS sequence"/>
</dbReference>
<name>A0A3P7LLG7_DIBLA</name>
<dbReference type="EMBL" id="UYRU01052137">
    <property type="protein sequence ID" value="VDN11733.1"/>
    <property type="molecule type" value="Genomic_DNA"/>
</dbReference>
<accession>A0A3P7LLG7</accession>
<keyword evidence="2" id="KW-1185">Reference proteome</keyword>
<evidence type="ECO:0000313" key="2">
    <source>
        <dbReference type="Proteomes" id="UP000281553"/>
    </source>
</evidence>
<reference evidence="1 2" key="1">
    <citation type="submission" date="2018-11" db="EMBL/GenBank/DDBJ databases">
        <authorList>
            <consortium name="Pathogen Informatics"/>
        </authorList>
    </citation>
    <scope>NUCLEOTIDE SEQUENCE [LARGE SCALE GENOMIC DNA]</scope>
</reference>
<gene>
    <name evidence="1" type="ORF">DILT_LOCUS7564</name>
</gene>
<dbReference type="OrthoDB" id="10504542at2759"/>
<dbReference type="AlphaFoldDB" id="A0A3P7LLG7"/>